<gene>
    <name evidence="2" type="ORF">ACFSW6_12790</name>
</gene>
<dbReference type="PROSITE" id="PS50943">
    <property type="entry name" value="HTH_CROC1"/>
    <property type="match status" value="1"/>
</dbReference>
<comment type="caution">
    <text evidence="2">The sequence shown here is derived from an EMBL/GenBank/DDBJ whole genome shotgun (WGS) entry which is preliminary data.</text>
</comment>
<dbReference type="Gene3D" id="1.10.260.40">
    <property type="entry name" value="lambda repressor-like DNA-binding domains"/>
    <property type="match status" value="1"/>
</dbReference>
<dbReference type="InterPro" id="IPR001387">
    <property type="entry name" value="Cro/C1-type_HTH"/>
</dbReference>
<evidence type="ECO:0000313" key="3">
    <source>
        <dbReference type="Proteomes" id="UP001597463"/>
    </source>
</evidence>
<dbReference type="SMART" id="SM00530">
    <property type="entry name" value="HTH_XRE"/>
    <property type="match status" value="1"/>
</dbReference>
<accession>A0ABW5UR90</accession>
<proteinExistence type="predicted"/>
<dbReference type="RefSeq" id="WP_066476156.1">
    <property type="nucleotide sequence ID" value="NZ_BCNT01000005.1"/>
</dbReference>
<protein>
    <submittedName>
        <fullName evidence="2">Helix-turn-helix domain-containing protein</fullName>
    </submittedName>
</protein>
<dbReference type="Pfam" id="PF01381">
    <property type="entry name" value="HTH_3"/>
    <property type="match status" value="1"/>
</dbReference>
<keyword evidence="3" id="KW-1185">Reference proteome</keyword>
<dbReference type="CDD" id="cd00093">
    <property type="entry name" value="HTH_XRE"/>
    <property type="match status" value="1"/>
</dbReference>
<evidence type="ECO:0000259" key="1">
    <source>
        <dbReference type="PROSITE" id="PS50943"/>
    </source>
</evidence>
<evidence type="ECO:0000313" key="2">
    <source>
        <dbReference type="EMBL" id="MFD2754969.1"/>
    </source>
</evidence>
<feature type="domain" description="HTH cro/C1-type" evidence="1">
    <location>
        <begin position="8"/>
        <end position="63"/>
    </location>
</feature>
<organism evidence="2 3">
    <name type="scientific">Comamonas terrae</name>
    <dbReference type="NCBI Taxonomy" id="673548"/>
    <lineage>
        <taxon>Bacteria</taxon>
        <taxon>Pseudomonadati</taxon>
        <taxon>Pseudomonadota</taxon>
        <taxon>Betaproteobacteria</taxon>
        <taxon>Burkholderiales</taxon>
        <taxon>Comamonadaceae</taxon>
        <taxon>Comamonas</taxon>
    </lineage>
</organism>
<dbReference type="Proteomes" id="UP001597463">
    <property type="component" value="Unassembled WGS sequence"/>
</dbReference>
<sequence>MKHIGERIRARRHALAMSQARLAEAAGITASAVSQIESGAIRTLRNDTLARVALALQTTALELTAGLESESAALPADELRLLESYRQLDAPLKDIALKLVRALKS</sequence>
<dbReference type="SUPFAM" id="SSF47413">
    <property type="entry name" value="lambda repressor-like DNA-binding domains"/>
    <property type="match status" value="1"/>
</dbReference>
<dbReference type="EMBL" id="JBHUMV010000005">
    <property type="protein sequence ID" value="MFD2754969.1"/>
    <property type="molecule type" value="Genomic_DNA"/>
</dbReference>
<reference evidence="3" key="1">
    <citation type="journal article" date="2019" name="Int. J. Syst. Evol. Microbiol.">
        <title>The Global Catalogue of Microorganisms (GCM) 10K type strain sequencing project: providing services to taxonomists for standard genome sequencing and annotation.</title>
        <authorList>
            <consortium name="The Broad Institute Genomics Platform"/>
            <consortium name="The Broad Institute Genome Sequencing Center for Infectious Disease"/>
            <person name="Wu L."/>
            <person name="Ma J."/>
        </authorList>
    </citation>
    <scope>NUCLEOTIDE SEQUENCE [LARGE SCALE GENOMIC DNA]</scope>
    <source>
        <strain evidence="3">TISTR 1906</strain>
    </source>
</reference>
<dbReference type="InterPro" id="IPR010982">
    <property type="entry name" value="Lambda_DNA-bd_dom_sf"/>
</dbReference>
<name>A0ABW5UR90_9BURK</name>